<evidence type="ECO:0000256" key="8">
    <source>
        <dbReference type="SAM" id="MobiDB-lite"/>
    </source>
</evidence>
<dbReference type="InterPro" id="IPR018486">
    <property type="entry name" value="Hemopexin_CS"/>
</dbReference>
<evidence type="ECO:0000256" key="2">
    <source>
        <dbReference type="ARBA" id="ARBA00022525"/>
    </source>
</evidence>
<evidence type="ECO:0000313" key="9">
    <source>
        <dbReference type="Ensembl" id="ENSAPLP00000031778.1"/>
    </source>
</evidence>
<dbReference type="PROSITE" id="PS00024">
    <property type="entry name" value="HEMOPEXIN"/>
    <property type="match status" value="1"/>
</dbReference>
<comment type="subcellular location">
    <subcellularLocation>
        <location evidence="1">Secreted</location>
    </subcellularLocation>
</comment>
<evidence type="ECO:0000256" key="4">
    <source>
        <dbReference type="ARBA" id="ARBA00022737"/>
    </source>
</evidence>
<keyword evidence="2" id="KW-0964">Secreted</keyword>
<dbReference type="InterPro" id="IPR036375">
    <property type="entry name" value="Hemopexin-like_dom_sf"/>
</dbReference>
<feature type="repeat" description="Hemopexin" evidence="7">
    <location>
        <begin position="339"/>
        <end position="385"/>
    </location>
</feature>
<feature type="repeat" description="Hemopexin" evidence="7">
    <location>
        <begin position="196"/>
        <end position="240"/>
    </location>
</feature>
<dbReference type="SMART" id="SM00120">
    <property type="entry name" value="HX"/>
    <property type="match status" value="6"/>
</dbReference>
<dbReference type="GO" id="GO:0060333">
    <property type="term" value="P:type II interferon-mediated signaling pathway"/>
    <property type="evidence" value="ECO:0007669"/>
    <property type="project" value="Ensembl"/>
</dbReference>
<dbReference type="CDD" id="cd00094">
    <property type="entry name" value="HX"/>
    <property type="match status" value="1"/>
</dbReference>
<keyword evidence="3" id="KW-0732">Signal</keyword>
<evidence type="ECO:0000256" key="7">
    <source>
        <dbReference type="PROSITE-ProRule" id="PRU01011"/>
    </source>
</evidence>
<dbReference type="InterPro" id="IPR051298">
    <property type="entry name" value="Heme_transport/Cell_adhesion"/>
</dbReference>
<dbReference type="PANTHER" id="PTHR22917:SF9">
    <property type="entry name" value="HEMOPEXIN"/>
    <property type="match status" value="1"/>
</dbReference>
<dbReference type="PROSITE" id="PS51642">
    <property type="entry name" value="HEMOPEXIN_2"/>
    <property type="match status" value="5"/>
</dbReference>
<organism evidence="9 10">
    <name type="scientific">Anas platyrhynchos platyrhynchos</name>
    <name type="common">Northern mallard</name>
    <dbReference type="NCBI Taxonomy" id="8840"/>
    <lineage>
        <taxon>Eukaryota</taxon>
        <taxon>Metazoa</taxon>
        <taxon>Chordata</taxon>
        <taxon>Craniata</taxon>
        <taxon>Vertebrata</taxon>
        <taxon>Euteleostomi</taxon>
        <taxon>Archelosauria</taxon>
        <taxon>Archosauria</taxon>
        <taxon>Dinosauria</taxon>
        <taxon>Saurischia</taxon>
        <taxon>Theropoda</taxon>
        <taxon>Coelurosauria</taxon>
        <taxon>Aves</taxon>
        <taxon>Neognathae</taxon>
        <taxon>Galloanserae</taxon>
        <taxon>Anseriformes</taxon>
        <taxon>Anatidae</taxon>
        <taxon>Anatinae</taxon>
        <taxon>Anas</taxon>
    </lineage>
</organism>
<keyword evidence="5" id="KW-1015">Disulfide bond</keyword>
<dbReference type="Ensembl" id="ENSAPLT00000022894.1">
    <property type="protein sequence ID" value="ENSAPLP00000031778.1"/>
    <property type="gene ID" value="ENSAPLG00000028385.1"/>
</dbReference>
<dbReference type="InterPro" id="IPR000585">
    <property type="entry name" value="Hemopexin-like_dom"/>
</dbReference>
<evidence type="ECO:0000313" key="10">
    <source>
        <dbReference type="Proteomes" id="UP000016666"/>
    </source>
</evidence>
<evidence type="ECO:0000256" key="3">
    <source>
        <dbReference type="ARBA" id="ARBA00022729"/>
    </source>
</evidence>
<sequence>MGQGDCARPPLYRAGGGGGGRAHHGGPRRCPLPGRCPGPGVRPTPVSGGRRGVGGRGLRGAGLWGRGDCAGRGAAGQRGARTWPLGRGAGPPPSPGPTCLSPGPTSNPMRLEEGTPTGLSPLATTLVRARGAGGGGGRGGRGGTQARGGGCGGGSRHRVPWGTSGALGQQAAPRGPCQPPAFPPPPPDLSQLCGDKGGFDAAALTENGTMLFFRGTEVWETSPRGPLPHGHPLAASWLELEGPVDAALRIHRREHPEEHQNLYLFQGEQVWAYAGGQLRPGFPRRIGDEFPGVPGGLDAAVECHPEECGGETILFFKGDKVFSFDLASRMTKQHTWPWLGPCDAALRWLERYYCLQGTQFQRFDPVTGEVPPGYPRDLRDYFIPCPGRGHGHGNASWGDAGARCSRLPFQAVISDDTGRIYAFRGGLMFRLDSWRDGWHAWPQGHSWPGLQGDVDAAFAWDGRTYLIQGSQVSIYLSGQGHRQVEGYPKALQDELGVPVADAAFTCPGSAELYVIAGDRMRRVDLTQTPRHAGELLQLPHDGVDGAMCTADGIFLFRGDSYYQYRSVDELLGARQPAPPQEHCCRPLPLPAVTAAPPAAPGCNKSQGVPKALL</sequence>
<dbReference type="AlphaFoldDB" id="A0A493U0X7"/>
<reference evidence="9" key="2">
    <citation type="submission" date="2025-08" db="UniProtKB">
        <authorList>
            <consortium name="Ensembl"/>
        </authorList>
    </citation>
    <scope>IDENTIFICATION</scope>
</reference>
<dbReference type="GO" id="GO:0002639">
    <property type="term" value="P:positive regulation of immunoglobulin production"/>
    <property type="evidence" value="ECO:0007669"/>
    <property type="project" value="Ensembl"/>
</dbReference>
<dbReference type="InterPro" id="IPR018487">
    <property type="entry name" value="Hemopexin-like_repeat"/>
</dbReference>
<evidence type="ECO:0000256" key="5">
    <source>
        <dbReference type="ARBA" id="ARBA00023157"/>
    </source>
</evidence>
<evidence type="ECO:0000256" key="1">
    <source>
        <dbReference type="ARBA" id="ARBA00004613"/>
    </source>
</evidence>
<dbReference type="GO" id="GO:0060335">
    <property type="term" value="P:positive regulation of type II interferon-mediated signaling pathway"/>
    <property type="evidence" value="ECO:0007669"/>
    <property type="project" value="Ensembl"/>
</dbReference>
<proteinExistence type="predicted"/>
<dbReference type="Pfam" id="PF00045">
    <property type="entry name" value="Hemopexin"/>
    <property type="match status" value="2"/>
</dbReference>
<feature type="repeat" description="Hemopexin" evidence="7">
    <location>
        <begin position="451"/>
        <end position="498"/>
    </location>
</feature>
<protein>
    <submittedName>
        <fullName evidence="9">Hemopexin</fullName>
    </submittedName>
</protein>
<reference evidence="9" key="3">
    <citation type="submission" date="2025-09" db="UniProtKB">
        <authorList>
            <consortium name="Ensembl"/>
        </authorList>
    </citation>
    <scope>IDENTIFICATION</scope>
</reference>
<dbReference type="Proteomes" id="UP000016666">
    <property type="component" value="Chromosome 1"/>
</dbReference>
<dbReference type="GeneTree" id="ENSGT00390000009178"/>
<feature type="region of interest" description="Disordered" evidence="8">
    <location>
        <begin position="131"/>
        <end position="156"/>
    </location>
</feature>
<dbReference type="GO" id="GO:0051246">
    <property type="term" value="P:regulation of protein metabolic process"/>
    <property type="evidence" value="ECO:0007669"/>
    <property type="project" value="Ensembl"/>
</dbReference>
<dbReference type="GO" id="GO:0002925">
    <property type="term" value="P:positive regulation of humoral immune response mediated by circulating immunoglobulin"/>
    <property type="evidence" value="ECO:0007669"/>
    <property type="project" value="Ensembl"/>
</dbReference>
<accession>A0A493U0X7</accession>
<reference evidence="9 10" key="1">
    <citation type="submission" date="2017-10" db="EMBL/GenBank/DDBJ databases">
        <title>A new Pekin duck reference genome.</title>
        <authorList>
            <person name="Hou Z.-C."/>
            <person name="Zhou Z.-K."/>
            <person name="Zhu F."/>
            <person name="Hou S.-S."/>
        </authorList>
    </citation>
    <scope>NUCLEOTIDE SEQUENCE [LARGE SCALE GENOMIC DNA]</scope>
</reference>
<keyword evidence="6" id="KW-0325">Glycoprotein</keyword>
<dbReference type="GO" id="GO:0020027">
    <property type="term" value="P:hemoglobin metabolic process"/>
    <property type="evidence" value="ECO:0007669"/>
    <property type="project" value="Ensembl"/>
</dbReference>
<dbReference type="PANTHER" id="PTHR22917">
    <property type="entry name" value="HEMOPEXIN DOMAIN-CONTAINING PROTEIN"/>
    <property type="match status" value="1"/>
</dbReference>
<keyword evidence="10" id="KW-1185">Reference proteome</keyword>
<feature type="compositionally biased region" description="Gly residues" evidence="8">
    <location>
        <begin position="49"/>
        <end position="59"/>
    </location>
</feature>
<dbReference type="GO" id="GO:0042168">
    <property type="term" value="P:heme metabolic process"/>
    <property type="evidence" value="ECO:0007669"/>
    <property type="project" value="Ensembl"/>
</dbReference>
<feature type="region of interest" description="Disordered" evidence="8">
    <location>
        <begin position="1"/>
        <end position="59"/>
    </location>
</feature>
<dbReference type="STRING" id="8840.ENSAPLP00000031778"/>
<dbReference type="SUPFAM" id="SSF50923">
    <property type="entry name" value="Hemopexin-like domain"/>
    <property type="match status" value="2"/>
</dbReference>
<feature type="compositionally biased region" description="Low complexity" evidence="8">
    <location>
        <begin position="77"/>
        <end position="86"/>
    </location>
</feature>
<feature type="compositionally biased region" description="Gly residues" evidence="8">
    <location>
        <begin position="131"/>
        <end position="154"/>
    </location>
</feature>
<feature type="repeat" description="Hemopexin" evidence="7">
    <location>
        <begin position="294"/>
        <end position="338"/>
    </location>
</feature>
<dbReference type="GO" id="GO:0005615">
    <property type="term" value="C:extracellular space"/>
    <property type="evidence" value="ECO:0007669"/>
    <property type="project" value="Ensembl"/>
</dbReference>
<feature type="repeat" description="Hemopexin" evidence="7">
    <location>
        <begin position="241"/>
        <end position="293"/>
    </location>
</feature>
<evidence type="ECO:0000256" key="6">
    <source>
        <dbReference type="ARBA" id="ARBA00023180"/>
    </source>
</evidence>
<keyword evidence="4" id="KW-0677">Repeat</keyword>
<feature type="region of interest" description="Disordered" evidence="8">
    <location>
        <begin position="71"/>
        <end position="111"/>
    </location>
</feature>
<dbReference type="Gene3D" id="2.110.10.10">
    <property type="entry name" value="Hemopexin-like domain"/>
    <property type="match status" value="2"/>
</dbReference>
<gene>
    <name evidence="9" type="primary">HPX</name>
</gene>
<name>A0A493U0X7_ANAPP</name>